<dbReference type="SUPFAM" id="SSF48452">
    <property type="entry name" value="TPR-like"/>
    <property type="match status" value="1"/>
</dbReference>
<dbReference type="Pfam" id="PF12771">
    <property type="entry name" value="SusD-like_2"/>
    <property type="match status" value="2"/>
</dbReference>
<protein>
    <submittedName>
        <fullName evidence="1">SusD/RagB family nutrient-binding outer membrane lipoprotein</fullName>
    </submittedName>
</protein>
<dbReference type="InterPro" id="IPR041662">
    <property type="entry name" value="SusD-like_2"/>
</dbReference>
<sequence length="599" mass="67599">MKKQLIAIIVVIASIILNGCAKNFEDMNIDPTQFTEVTPEAALQGSFKRLNDFMDNSNFTRYWDMANLVNAGARYGTDEGGVWQNMYVNVLEPINQVKLTYGNQPDFNNRVQIARIWEAYAYSILVATFGPIPQSQANNRDYLASIKFDTEDSVYIYVLNTLKDAAAKIDISKPQDRLVYDAIYGSSATSIVNWKKFANTLRLKIALRCSKNLPQVSEQHAKEVMNDEANTITAETETTKMAYENVIGNENPHYQRFKRNSYTLDPPSMNDYLFVHFRSYKDPRIDAYFDSVPNLADRYLLRDTMPSRNDDSLRVVDYRIPHFGRPKSPAKLPGWSALNGLIDPLGQNVKVTTYSRLKGYGWGPNNQAADPSTGLLSPVQPFIILSYAESQLLKAEAAAKGWGGSKTAEQYYNEGIDANFAYWKISNAQRDAYKARDGIKWGTVGIGFTDYVSIVRADIAADPLAKIYTQQWLNYFPDQAFDVWCLQRRTRALDFSPHTNPGVAIATPWIEIPMRASYPTAVINLNPVGYQDGLDKLGGLQNDVDPLIPLKFAKQHTTKDWNAVPVAYSTRYMQKWYGNYVEDLPAAGVAYTLISTFKP</sequence>
<dbReference type="OrthoDB" id="9766256at2"/>
<dbReference type="RefSeq" id="WP_119053809.1">
    <property type="nucleotide sequence ID" value="NZ_CP032157.1"/>
</dbReference>
<keyword evidence="1" id="KW-0449">Lipoprotein</keyword>
<gene>
    <name evidence="1" type="ORF">D3H65_29825</name>
</gene>
<accession>A0A3B7MY08</accession>
<dbReference type="EMBL" id="CP032157">
    <property type="protein sequence ID" value="AXY77936.1"/>
    <property type="molecule type" value="Genomic_DNA"/>
</dbReference>
<dbReference type="Gene3D" id="1.25.40.390">
    <property type="match status" value="1"/>
</dbReference>
<reference evidence="1 2" key="1">
    <citation type="submission" date="2018-09" db="EMBL/GenBank/DDBJ databases">
        <title>Genome sequencing of strain 6GH32-13.</title>
        <authorList>
            <person name="Weon H.-Y."/>
            <person name="Heo J."/>
            <person name="Kwon S.-W."/>
        </authorList>
    </citation>
    <scope>NUCLEOTIDE SEQUENCE [LARGE SCALE GENOMIC DNA]</scope>
    <source>
        <strain evidence="1 2">5GH32-13</strain>
    </source>
</reference>
<evidence type="ECO:0000313" key="1">
    <source>
        <dbReference type="EMBL" id="AXY77936.1"/>
    </source>
</evidence>
<keyword evidence="2" id="KW-1185">Reference proteome</keyword>
<evidence type="ECO:0000313" key="2">
    <source>
        <dbReference type="Proteomes" id="UP000263900"/>
    </source>
</evidence>
<dbReference type="AlphaFoldDB" id="A0A3B7MY08"/>
<name>A0A3B7MY08_9BACT</name>
<dbReference type="Proteomes" id="UP000263900">
    <property type="component" value="Chromosome"/>
</dbReference>
<dbReference type="InterPro" id="IPR011990">
    <property type="entry name" value="TPR-like_helical_dom_sf"/>
</dbReference>
<organism evidence="1 2">
    <name type="scientific">Paraflavitalea soli</name>
    <dbReference type="NCBI Taxonomy" id="2315862"/>
    <lineage>
        <taxon>Bacteria</taxon>
        <taxon>Pseudomonadati</taxon>
        <taxon>Bacteroidota</taxon>
        <taxon>Chitinophagia</taxon>
        <taxon>Chitinophagales</taxon>
        <taxon>Chitinophagaceae</taxon>
        <taxon>Paraflavitalea</taxon>
    </lineage>
</organism>
<dbReference type="KEGG" id="pseg:D3H65_29825"/>
<proteinExistence type="predicted"/>